<sequence>MSLDKRNFPSLLPFFPLVSPSFLSLSLSFLSFPYLCPFFPLVSRPFFPLLSLSVLPLLSLSLWSLSVLPSFPPVSRPSLLSLSLSVLPSFHSVSPSFPPFTQSLRPSLLSLSLSVLPSFHSVSPSFLLSSVSPSFPPFLSLSVLPSFPQSLVLPSFHSVSPSFLLSLSLSSFPPFLSLSVLPSFHSVSPSFPPFSVSVSRPSLLSSVSPSFLLSLSLSSFLLSLSLSVLPSFHSVSPSFFHWELYGWTMDAIVKEVGRKNNCTFCGVFRRQALDRGAAMLKVDKIVTGHNADDIAETVIMNVLRGDISRLSRCTAITTASEGMLPRCKPLKYTYEKEIVMYAYFKKLDYFSTECIYSPNAYRRLHSHITIKDLDGSLGKPSSIIDIIHSGESLAVKKKVKLPVQGSCSRCHYVSSQPVCKACILLEGLNKGIPRLGIGKQHKERRKMEEKLAALKLNQEEDGCQPQRDCACKKLQNATDNADQIDNNGDNSH</sequence>
<dbReference type="InterPro" id="IPR032442">
    <property type="entry name" value="CTU1_C"/>
</dbReference>
<keyword evidence="2" id="KW-1133">Transmembrane helix</keyword>
<dbReference type="PANTHER" id="PTHR11807">
    <property type="entry name" value="ATPASES OF THE PP SUPERFAMILY-RELATED"/>
    <property type="match status" value="1"/>
</dbReference>
<dbReference type="GO" id="GO:0002144">
    <property type="term" value="C:cytosolic tRNA wobble base thiouridylase complex"/>
    <property type="evidence" value="ECO:0007669"/>
    <property type="project" value="TreeGrafter"/>
</dbReference>
<comment type="caution">
    <text evidence="5">The sequence shown here is derived from an EMBL/GenBank/DDBJ whole genome shotgun (WGS) entry which is preliminary data.</text>
</comment>
<organism evidence="5 6">
    <name type="scientific">Acanthosepion pharaonis</name>
    <name type="common">Pharaoh cuttlefish</name>
    <name type="synonym">Sepia pharaonis</name>
    <dbReference type="NCBI Taxonomy" id="158019"/>
    <lineage>
        <taxon>Eukaryota</taxon>
        <taxon>Metazoa</taxon>
        <taxon>Spiralia</taxon>
        <taxon>Lophotrochozoa</taxon>
        <taxon>Mollusca</taxon>
        <taxon>Cephalopoda</taxon>
        <taxon>Coleoidea</taxon>
        <taxon>Decapodiformes</taxon>
        <taxon>Sepiida</taxon>
        <taxon>Sepiina</taxon>
        <taxon>Sepiidae</taxon>
        <taxon>Acanthosepion</taxon>
    </lineage>
</organism>
<dbReference type="PANTHER" id="PTHR11807:SF12">
    <property type="entry name" value="CYTOPLASMIC TRNA 2-THIOLATION PROTEIN 1"/>
    <property type="match status" value="1"/>
</dbReference>
<dbReference type="Pfam" id="PF16503">
    <property type="entry name" value="zn-ribbon_14"/>
    <property type="match status" value="1"/>
</dbReference>
<dbReference type="GO" id="GO:0005739">
    <property type="term" value="C:mitochondrion"/>
    <property type="evidence" value="ECO:0007669"/>
    <property type="project" value="TreeGrafter"/>
</dbReference>
<evidence type="ECO:0000259" key="3">
    <source>
        <dbReference type="Pfam" id="PF01171"/>
    </source>
</evidence>
<evidence type="ECO:0000313" key="6">
    <source>
        <dbReference type="Proteomes" id="UP000597762"/>
    </source>
</evidence>
<keyword evidence="5" id="KW-0548">Nucleotidyltransferase</keyword>
<dbReference type="Gene3D" id="3.40.50.620">
    <property type="entry name" value="HUPs"/>
    <property type="match status" value="1"/>
</dbReference>
<dbReference type="EC" id="2.7.7.-" evidence="5"/>
<dbReference type="SUPFAM" id="SSF52402">
    <property type="entry name" value="Adenine nucleotide alpha hydrolases-like"/>
    <property type="match status" value="1"/>
</dbReference>
<feature type="transmembrane region" description="Helical" evidence="2">
    <location>
        <begin position="46"/>
        <end position="68"/>
    </location>
</feature>
<gene>
    <name evidence="5" type="ORF">SPHA_25851</name>
</gene>
<reference evidence="5" key="1">
    <citation type="submission" date="2021-01" db="EMBL/GenBank/DDBJ databases">
        <authorList>
            <person name="Li R."/>
            <person name="Bekaert M."/>
        </authorList>
    </citation>
    <scope>NUCLEOTIDE SEQUENCE</scope>
    <source>
        <strain evidence="5">Farmed</strain>
    </source>
</reference>
<name>A0A812BXC8_ACAPH</name>
<dbReference type="Proteomes" id="UP000597762">
    <property type="component" value="Unassembled WGS sequence"/>
</dbReference>
<dbReference type="InterPro" id="IPR014729">
    <property type="entry name" value="Rossmann-like_a/b/a_fold"/>
</dbReference>
<dbReference type="AlphaFoldDB" id="A0A812BXC8"/>
<dbReference type="Pfam" id="PF01171">
    <property type="entry name" value="ATP_bind_3"/>
    <property type="match status" value="1"/>
</dbReference>
<keyword evidence="6" id="KW-1185">Reference proteome</keyword>
<protein>
    <submittedName>
        <fullName evidence="5">CTU1</fullName>
        <ecNumber evidence="5">2.7.7.-</ecNumber>
    </submittedName>
</protein>
<feature type="domain" description="tRNA(Ile)-lysidine/2-thiocytidine synthase N-terminal" evidence="3">
    <location>
        <begin position="268"/>
        <end position="353"/>
    </location>
</feature>
<keyword evidence="1 5" id="KW-0808">Transferase</keyword>
<dbReference type="GO" id="GO:0002143">
    <property type="term" value="P:tRNA wobble position uridine thiolation"/>
    <property type="evidence" value="ECO:0007669"/>
    <property type="project" value="TreeGrafter"/>
</dbReference>
<evidence type="ECO:0000256" key="1">
    <source>
        <dbReference type="ARBA" id="ARBA00022679"/>
    </source>
</evidence>
<dbReference type="OrthoDB" id="198857at2759"/>
<accession>A0A812BXC8</accession>
<evidence type="ECO:0000313" key="5">
    <source>
        <dbReference type="EMBL" id="CAE1247816.1"/>
    </source>
</evidence>
<evidence type="ECO:0000256" key="2">
    <source>
        <dbReference type="SAM" id="Phobius"/>
    </source>
</evidence>
<keyword evidence="2" id="KW-0812">Transmembrane</keyword>
<dbReference type="GO" id="GO:0016779">
    <property type="term" value="F:nucleotidyltransferase activity"/>
    <property type="evidence" value="ECO:0007669"/>
    <property type="project" value="UniProtKB-KW"/>
</dbReference>
<dbReference type="EMBL" id="CAHIKZ030000983">
    <property type="protein sequence ID" value="CAE1247816.1"/>
    <property type="molecule type" value="Genomic_DNA"/>
</dbReference>
<keyword evidence="2" id="KW-0472">Membrane</keyword>
<feature type="transmembrane region" description="Helical" evidence="2">
    <location>
        <begin position="12"/>
        <end position="34"/>
    </location>
</feature>
<feature type="domain" description="Cytoplasmic tRNA 2-thiolation protein 1 C-terminal" evidence="4">
    <location>
        <begin position="405"/>
        <end position="435"/>
    </location>
</feature>
<dbReference type="GO" id="GO:0000049">
    <property type="term" value="F:tRNA binding"/>
    <property type="evidence" value="ECO:0007669"/>
    <property type="project" value="TreeGrafter"/>
</dbReference>
<evidence type="ECO:0000259" key="4">
    <source>
        <dbReference type="Pfam" id="PF16503"/>
    </source>
</evidence>
<dbReference type="InterPro" id="IPR011063">
    <property type="entry name" value="TilS/TtcA_N"/>
</dbReference>
<proteinExistence type="predicted"/>